<feature type="region of interest" description="Disordered" evidence="1">
    <location>
        <begin position="1346"/>
        <end position="1381"/>
    </location>
</feature>
<evidence type="ECO:0008006" key="6">
    <source>
        <dbReference type="Google" id="ProtNLM"/>
    </source>
</evidence>
<dbReference type="PANTHER" id="PTHR10887:SF365">
    <property type="entry name" value="HELICASE WITH ZINC FINGER DOMAIN-RELATED"/>
    <property type="match status" value="1"/>
</dbReference>
<dbReference type="InterPro" id="IPR049569">
    <property type="entry name" value="HELZ_DEAD-box_1"/>
</dbReference>
<dbReference type="FunFam" id="3.40.50.300:FF:000419">
    <property type="entry name" value="Probable helicase with zinc finger domain"/>
    <property type="match status" value="1"/>
</dbReference>
<feature type="compositionally biased region" description="Basic residues" evidence="1">
    <location>
        <begin position="1"/>
        <end position="10"/>
    </location>
</feature>
<proteinExistence type="predicted"/>
<feature type="region of interest" description="Disordered" evidence="1">
    <location>
        <begin position="1645"/>
        <end position="1678"/>
    </location>
</feature>
<dbReference type="InterPro" id="IPR045055">
    <property type="entry name" value="DNA2/NAM7-like"/>
</dbReference>
<feature type="compositionally biased region" description="Basic and acidic residues" evidence="1">
    <location>
        <begin position="1463"/>
        <end position="1484"/>
    </location>
</feature>
<dbReference type="GO" id="GO:0005829">
    <property type="term" value="C:cytosol"/>
    <property type="evidence" value="ECO:0007669"/>
    <property type="project" value="TreeGrafter"/>
</dbReference>
<accession>A0AAE1U2R9</accession>
<evidence type="ECO:0000259" key="2">
    <source>
        <dbReference type="Pfam" id="PF13086"/>
    </source>
</evidence>
<feature type="region of interest" description="Disordered" evidence="1">
    <location>
        <begin position="1"/>
        <end position="39"/>
    </location>
</feature>
<keyword evidence="5" id="KW-1185">Reference proteome</keyword>
<feature type="compositionally biased region" description="Polar residues" evidence="1">
    <location>
        <begin position="1370"/>
        <end position="1381"/>
    </location>
</feature>
<dbReference type="CDD" id="cd18077">
    <property type="entry name" value="DEXXQc_HELZ"/>
    <property type="match status" value="1"/>
</dbReference>
<dbReference type="InterPro" id="IPR047187">
    <property type="entry name" value="SF1_C_Upf1"/>
</dbReference>
<dbReference type="SUPFAM" id="SSF52540">
    <property type="entry name" value="P-loop containing nucleoside triphosphate hydrolases"/>
    <property type="match status" value="1"/>
</dbReference>
<sequence>MHGVRQKSRSPKMDPEVEASGRGEMSKSPVTIRGDRSPSGRQHCSYCNVYLNTKMELQAHCRGPEHQTIIMSDEGRDWMHRPPPRGLSAEEYSLCATFKDTHTCRMGDQCIEAHSDAELIEWQERFEYRAMKLERAREKQLHGATYADQLLERLSQAQHQDALINEKSEGIIINMSMEPNLRVSQKPSSHEWVITLRLFQPLRVISLLHDAHRNHFTISEVTHVDNFHHIHKSYEPENNQEWINMDTDSYQDQQTVQEYKATISFKTLIYGTFRQAIIFDWGTEPVLMQRLCVDVVPVEDLTALEETKRTILTQSERWCDENVEIIAFDPKPHELTPHDKSLLTMYAPPTNENFVFTQTSMEKFPTKSNYRSRLHDLLNIEELAQFDLISRFNIKTTLQITNSYLLLPSTASTAKYSRPGELFGKLELTSEISEDSHHGRLVLANCNSMLVSPVLHNQKKGRRNVASTEIAKEGDEGDSKSRRKIFEVHIEDKTKKEIYVRFSTRATAELQLTDDEEVKVEVQFQLNRLPLCEMHSALDHLPSLEMIFPDVSLEPTIPWSPIKQWGENLDTKLNPKQKEALVAITAPSGLVLPPILIIGPYGTGKTYTLAQGIKQILQQPDTRILICTHSNSAADLYIKDYLHPYVEAGNSEARPLRIYYRNRWVTTVHPDVQQYCLIETDQNVRRFVMPSEEEILAHRVIVATLNTSRYLTSLRLKKGIFTHILIDEAAQAMECEALTPLALAKADTRLVLAGDYMQLSPEVYSPFCDERGLGTSLLERLYDLYPADSPCKIMLVENYRSHSAIIKYTSDLFYEGRLLASGRQAAHPKFHPLTFFTARGEDFQDPNSTAFYNNSEVYEVCEQVGEIISHWPRSEWGPVGEGSIGVVTPYADQMVRIRAELRKRKLYKINVERVLNVQGKQFRVIVLSTVRTRHTCKVGDDGLDFGFLSNAKLLTTAITRAQSLVAVVGDPVSLCSVGKCRKLWERFLQLCSEAGSLYGISWSSLRSQLDGVELKKTYVLNPLAPEFIPRYLYYPPMPHLPVVQTVPPYINMYPPYNSYIPTYPMPHPMIGPQALSYLHHTQHLPQPWSHLPYNPIPKPQIVRPPSTRLGPPLIASHSLRPNMVTAAAAAAAAPSSGFYEIPVLYPCPPGNVSHRMPVVRRPGEFESLNRGVYMGALPSHYQHMKQVATPNMMPPHQSNLRMGPRFTRPYLGPTNQLSRIMTQTEGEKSYQFLNNVHFPERQLPPNTSSHNLQPTPFRASSESPSSTHSRESMSEGRVVGRTPAVPPPPLPPPPHRNAPVTHQLLPEPPRGQPLTTPQSNGTVNSEDSTVVPPDVPDVERIIDELIGDHSPPKPSSQWSSFEVDAETRTEAQGTSESPVVDSWANNPSFGVRPPNTNAPQTFNPWAIPSANVGGKIDVGKMVTVQELEASLHGKPPGQNHGMAVPSNLVMSRAPGGPSIGVREPVKVSPGREQEEVQGRDRRDIPPPPGFGGVNRLVDPMSQIELADVSTVGYRTPSLPLYLRRGSREASSGNMPNMGKNMPHVQQGFGSNNMVSDRNVNISTAERNVSGGGGNSSSNTSSSALWHMYSDNLKMYTSSHGELGLKNVAHAVEQSTPSSVGVYSHRLNTLNSQDGKTYAGVLRSSLQHQQQQQQQQQQQPPTSNKSEDSTGYTLKDMADNKIHGAGSHLYQYFP</sequence>
<feature type="compositionally biased region" description="Polar residues" evidence="1">
    <location>
        <begin position="1313"/>
        <end position="1328"/>
    </location>
</feature>
<dbReference type="EMBL" id="JAWZYT010002142">
    <property type="protein sequence ID" value="KAK4306381.1"/>
    <property type="molecule type" value="Genomic_DNA"/>
</dbReference>
<protein>
    <recommendedName>
        <fullName evidence="6">Helicase with zinc finger domain</fullName>
    </recommendedName>
</protein>
<dbReference type="Pfam" id="PF13087">
    <property type="entry name" value="AAA_12"/>
    <property type="match status" value="1"/>
</dbReference>
<dbReference type="InterPro" id="IPR041679">
    <property type="entry name" value="DNA2/NAM7-like_C"/>
</dbReference>
<gene>
    <name evidence="4" type="ORF">Pmani_021792</name>
</gene>
<feature type="domain" description="DNA2/NAM7 helicase-like C-terminal" evidence="3">
    <location>
        <begin position="774"/>
        <end position="970"/>
    </location>
</feature>
<evidence type="ECO:0000313" key="5">
    <source>
        <dbReference type="Proteomes" id="UP001292094"/>
    </source>
</evidence>
<comment type="caution">
    <text evidence="4">The sequence shown here is derived from an EMBL/GenBank/DDBJ whole genome shotgun (WGS) entry which is preliminary data.</text>
</comment>
<feature type="compositionally biased region" description="Pro residues" evidence="1">
    <location>
        <begin position="1284"/>
        <end position="1296"/>
    </location>
</feature>
<dbReference type="Pfam" id="PF13086">
    <property type="entry name" value="AAA_11"/>
    <property type="match status" value="2"/>
</dbReference>
<dbReference type="GO" id="GO:0043186">
    <property type="term" value="C:P granule"/>
    <property type="evidence" value="ECO:0007669"/>
    <property type="project" value="TreeGrafter"/>
</dbReference>
<evidence type="ECO:0000259" key="3">
    <source>
        <dbReference type="Pfam" id="PF13087"/>
    </source>
</evidence>
<feature type="compositionally biased region" description="Basic and acidic residues" evidence="1">
    <location>
        <begin position="11"/>
        <end position="25"/>
    </location>
</feature>
<dbReference type="GO" id="GO:0035194">
    <property type="term" value="P:regulatory ncRNA-mediated post-transcriptional gene silencing"/>
    <property type="evidence" value="ECO:0007669"/>
    <property type="project" value="TreeGrafter"/>
</dbReference>
<dbReference type="GO" id="GO:0004386">
    <property type="term" value="F:helicase activity"/>
    <property type="evidence" value="ECO:0007669"/>
    <property type="project" value="InterPro"/>
</dbReference>
<evidence type="ECO:0000313" key="4">
    <source>
        <dbReference type="EMBL" id="KAK4306381.1"/>
    </source>
</evidence>
<dbReference type="PANTHER" id="PTHR10887">
    <property type="entry name" value="DNA2/NAM7 HELICASE FAMILY"/>
    <property type="match status" value="1"/>
</dbReference>
<feature type="compositionally biased region" description="Low complexity" evidence="1">
    <location>
        <begin position="1646"/>
        <end position="1658"/>
    </location>
</feature>
<name>A0AAE1U2R9_9EUCA</name>
<dbReference type="InterPro" id="IPR041677">
    <property type="entry name" value="DNA2/NAM7_AAA_11"/>
</dbReference>
<feature type="region of interest" description="Disordered" evidence="1">
    <location>
        <begin position="1431"/>
        <end position="1496"/>
    </location>
</feature>
<dbReference type="Proteomes" id="UP001292094">
    <property type="component" value="Unassembled WGS sequence"/>
</dbReference>
<feature type="domain" description="DNA2/NAM7 helicase helicase" evidence="2">
    <location>
        <begin position="692"/>
        <end position="765"/>
    </location>
</feature>
<feature type="region of interest" description="Disordered" evidence="1">
    <location>
        <begin position="1239"/>
        <end position="1333"/>
    </location>
</feature>
<dbReference type="InterPro" id="IPR009818">
    <property type="entry name" value="PAM2_motif"/>
</dbReference>
<feature type="region of interest" description="Disordered" evidence="1">
    <location>
        <begin position="458"/>
        <end position="478"/>
    </location>
</feature>
<feature type="compositionally biased region" description="Polar residues" evidence="1">
    <location>
        <begin position="1244"/>
        <end position="1254"/>
    </location>
</feature>
<evidence type="ECO:0000256" key="1">
    <source>
        <dbReference type="SAM" id="MobiDB-lite"/>
    </source>
</evidence>
<organism evidence="4 5">
    <name type="scientific">Petrolisthes manimaculis</name>
    <dbReference type="NCBI Taxonomy" id="1843537"/>
    <lineage>
        <taxon>Eukaryota</taxon>
        <taxon>Metazoa</taxon>
        <taxon>Ecdysozoa</taxon>
        <taxon>Arthropoda</taxon>
        <taxon>Crustacea</taxon>
        <taxon>Multicrustacea</taxon>
        <taxon>Malacostraca</taxon>
        <taxon>Eumalacostraca</taxon>
        <taxon>Eucarida</taxon>
        <taxon>Decapoda</taxon>
        <taxon>Pleocyemata</taxon>
        <taxon>Anomura</taxon>
        <taxon>Galatheoidea</taxon>
        <taxon>Porcellanidae</taxon>
        <taxon>Petrolisthes</taxon>
    </lineage>
</organism>
<feature type="compositionally biased region" description="Polar residues" evidence="1">
    <location>
        <begin position="1659"/>
        <end position="1671"/>
    </location>
</feature>
<dbReference type="Pfam" id="PF07145">
    <property type="entry name" value="PAM2"/>
    <property type="match status" value="1"/>
</dbReference>
<dbReference type="InterPro" id="IPR027417">
    <property type="entry name" value="P-loop_NTPase"/>
</dbReference>
<dbReference type="Gene3D" id="3.40.50.300">
    <property type="entry name" value="P-loop containing nucleotide triphosphate hydrolases"/>
    <property type="match status" value="2"/>
</dbReference>
<dbReference type="CDD" id="cd18808">
    <property type="entry name" value="SF1_C_Upf1"/>
    <property type="match status" value="1"/>
</dbReference>
<reference evidence="4" key="1">
    <citation type="submission" date="2023-11" db="EMBL/GenBank/DDBJ databases">
        <title>Genome assemblies of two species of porcelain crab, Petrolisthes cinctipes and Petrolisthes manimaculis (Anomura: Porcellanidae).</title>
        <authorList>
            <person name="Angst P."/>
        </authorList>
    </citation>
    <scope>NUCLEOTIDE SEQUENCE</scope>
    <source>
        <strain evidence="4">PB745_02</strain>
        <tissue evidence="4">Gill</tissue>
    </source>
</reference>
<feature type="domain" description="DNA2/NAM7 helicase helicase" evidence="2">
    <location>
        <begin position="572"/>
        <end position="678"/>
    </location>
</feature>